<dbReference type="SUPFAM" id="SSF52121">
    <property type="entry name" value="Lumazine synthase"/>
    <property type="match status" value="1"/>
</dbReference>
<evidence type="ECO:0000313" key="8">
    <source>
        <dbReference type="EMBL" id="MBK7956576.1"/>
    </source>
</evidence>
<feature type="binding site" evidence="7">
    <location>
        <begin position="62"/>
        <end position="64"/>
    </location>
    <ligand>
        <name>5-amino-6-(D-ribitylamino)uracil</name>
        <dbReference type="ChEBI" id="CHEBI:15934"/>
    </ligand>
</feature>
<comment type="caution">
    <text evidence="8">The sequence shown here is derived from an EMBL/GenBank/DDBJ whole genome shotgun (WGS) entry which is preliminary data.</text>
</comment>
<dbReference type="GO" id="GO:0005829">
    <property type="term" value="C:cytosol"/>
    <property type="evidence" value="ECO:0007669"/>
    <property type="project" value="TreeGrafter"/>
</dbReference>
<dbReference type="EMBL" id="JADJOT010000013">
    <property type="protein sequence ID" value="MBK7956576.1"/>
    <property type="molecule type" value="Genomic_DNA"/>
</dbReference>
<dbReference type="GO" id="GO:0009231">
    <property type="term" value="P:riboflavin biosynthetic process"/>
    <property type="evidence" value="ECO:0007669"/>
    <property type="project" value="UniProtKB-UniRule"/>
</dbReference>
<dbReference type="Pfam" id="PF00885">
    <property type="entry name" value="DMRL_synthase"/>
    <property type="match status" value="1"/>
</dbReference>
<evidence type="ECO:0000256" key="6">
    <source>
        <dbReference type="ARBA" id="ARBA00048785"/>
    </source>
</evidence>
<evidence type="ECO:0000313" key="9">
    <source>
        <dbReference type="Proteomes" id="UP000706151"/>
    </source>
</evidence>
<dbReference type="EC" id="2.5.1.78" evidence="3 7"/>
<proteinExistence type="inferred from homology"/>
<comment type="catalytic activity">
    <reaction evidence="6 7">
        <text>(2S)-2-hydroxy-3-oxobutyl phosphate + 5-amino-6-(D-ribitylamino)uracil = 6,7-dimethyl-8-(1-D-ribityl)lumazine + phosphate + 2 H2O + H(+)</text>
        <dbReference type="Rhea" id="RHEA:26152"/>
        <dbReference type="ChEBI" id="CHEBI:15377"/>
        <dbReference type="ChEBI" id="CHEBI:15378"/>
        <dbReference type="ChEBI" id="CHEBI:15934"/>
        <dbReference type="ChEBI" id="CHEBI:43474"/>
        <dbReference type="ChEBI" id="CHEBI:58201"/>
        <dbReference type="ChEBI" id="CHEBI:58830"/>
        <dbReference type="EC" id="2.5.1.78"/>
    </reaction>
</comment>
<evidence type="ECO:0000256" key="4">
    <source>
        <dbReference type="ARBA" id="ARBA00022619"/>
    </source>
</evidence>
<comment type="pathway">
    <text evidence="1 7">Cofactor biosynthesis; riboflavin biosynthesis; riboflavin from 2-hydroxy-3-oxobutyl phosphate and 5-amino-6-(D-ribitylamino)uracil: step 1/2.</text>
</comment>
<name>A0A935W5K9_9PROT</name>
<feature type="active site" description="Proton donor" evidence="7">
    <location>
        <position position="94"/>
    </location>
</feature>
<dbReference type="PANTHER" id="PTHR21058:SF0">
    <property type="entry name" value="6,7-DIMETHYL-8-RIBITYLLUMAZINE SYNTHASE"/>
    <property type="match status" value="1"/>
</dbReference>
<gene>
    <name evidence="7" type="primary">ribH</name>
    <name evidence="8" type="ORF">IPK02_23065</name>
</gene>
<dbReference type="AlphaFoldDB" id="A0A935W5K9"/>
<dbReference type="CDD" id="cd09209">
    <property type="entry name" value="Lumazine_synthase-I"/>
    <property type="match status" value="1"/>
</dbReference>
<dbReference type="GO" id="GO:0000906">
    <property type="term" value="F:6,7-dimethyl-8-ribityllumazine synthase activity"/>
    <property type="evidence" value="ECO:0007669"/>
    <property type="project" value="UniProtKB-UniRule"/>
</dbReference>
<feature type="binding site" evidence="7">
    <location>
        <begin position="86"/>
        <end position="88"/>
    </location>
    <ligand>
        <name>5-amino-6-(D-ribitylamino)uracil</name>
        <dbReference type="ChEBI" id="CHEBI:15934"/>
    </ligand>
</feature>
<evidence type="ECO:0000256" key="7">
    <source>
        <dbReference type="HAMAP-Rule" id="MF_00178"/>
    </source>
</evidence>
<dbReference type="HAMAP" id="MF_00178">
    <property type="entry name" value="Lumazine_synth"/>
    <property type="match status" value="1"/>
</dbReference>
<evidence type="ECO:0000256" key="1">
    <source>
        <dbReference type="ARBA" id="ARBA00004917"/>
    </source>
</evidence>
<dbReference type="InterPro" id="IPR034964">
    <property type="entry name" value="LS"/>
</dbReference>
<dbReference type="GO" id="GO:0009349">
    <property type="term" value="C:riboflavin synthase complex"/>
    <property type="evidence" value="ECO:0007669"/>
    <property type="project" value="UniProtKB-UniRule"/>
</dbReference>
<feature type="binding site" evidence="7">
    <location>
        <begin position="91"/>
        <end position="92"/>
    </location>
    <ligand>
        <name>(2S)-2-hydroxy-3-oxobutyl phosphate</name>
        <dbReference type="ChEBI" id="CHEBI:58830"/>
    </ligand>
</feature>
<keyword evidence="5 7" id="KW-0808">Transferase</keyword>
<comment type="similarity">
    <text evidence="2 7">Belongs to the DMRL synthase family.</text>
</comment>
<evidence type="ECO:0000256" key="3">
    <source>
        <dbReference type="ARBA" id="ARBA00012664"/>
    </source>
</evidence>
<keyword evidence="4 7" id="KW-0686">Riboflavin biosynthesis</keyword>
<evidence type="ECO:0000256" key="5">
    <source>
        <dbReference type="ARBA" id="ARBA00022679"/>
    </source>
</evidence>
<comment type="function">
    <text evidence="7">Catalyzes the formation of 6,7-dimethyl-8-ribityllumazine by condensation of 5-amino-6-(D-ribitylamino)uracil with 3,4-dihydroxy-2-butanone 4-phosphate. This is the penultimate step in the biosynthesis of riboflavin.</text>
</comment>
<protein>
    <recommendedName>
        <fullName evidence="3 7">6,7-dimethyl-8-ribityllumazine synthase</fullName>
        <shortName evidence="7">DMRL synthase</shortName>
        <shortName evidence="7">LS</shortName>
        <shortName evidence="7">Lumazine synthase</shortName>
        <ecNumber evidence="3 7">2.5.1.78</ecNumber>
    </recommendedName>
</protein>
<dbReference type="NCBIfam" id="TIGR00114">
    <property type="entry name" value="lumazine-synth"/>
    <property type="match status" value="1"/>
</dbReference>
<organism evidence="8 9">
    <name type="scientific">Candidatus Accumulibacter affinis</name>
    <dbReference type="NCBI Taxonomy" id="2954384"/>
    <lineage>
        <taxon>Bacteria</taxon>
        <taxon>Pseudomonadati</taxon>
        <taxon>Pseudomonadota</taxon>
        <taxon>Betaproteobacteria</taxon>
        <taxon>Candidatus Accumulibacter</taxon>
    </lineage>
</organism>
<feature type="binding site" evidence="7">
    <location>
        <position position="119"/>
    </location>
    <ligand>
        <name>5-amino-6-(D-ribitylamino)uracil</name>
        <dbReference type="ChEBI" id="CHEBI:15934"/>
    </ligand>
</feature>
<reference evidence="8 9" key="1">
    <citation type="submission" date="2020-10" db="EMBL/GenBank/DDBJ databases">
        <title>Connecting structure to function with the recovery of over 1000 high-quality activated sludge metagenome-assembled genomes encoding full-length rRNA genes using long-read sequencing.</title>
        <authorList>
            <person name="Singleton C.M."/>
            <person name="Petriglieri F."/>
            <person name="Kristensen J.M."/>
            <person name="Kirkegaard R.H."/>
            <person name="Michaelsen T.Y."/>
            <person name="Andersen M.H."/>
            <person name="Karst S.M."/>
            <person name="Dueholm M.S."/>
            <person name="Nielsen P.H."/>
            <person name="Albertsen M."/>
        </authorList>
    </citation>
    <scope>NUCLEOTIDE SEQUENCE [LARGE SCALE GENOMIC DNA]</scope>
    <source>
        <strain evidence="8">Fred_18-Q3-R57-64_BAT3C.720</strain>
    </source>
</reference>
<feature type="binding site" evidence="7">
    <location>
        <position position="133"/>
    </location>
    <ligand>
        <name>(2S)-2-hydroxy-3-oxobutyl phosphate</name>
        <dbReference type="ChEBI" id="CHEBI:58830"/>
    </ligand>
</feature>
<evidence type="ECO:0000256" key="2">
    <source>
        <dbReference type="ARBA" id="ARBA00007424"/>
    </source>
</evidence>
<dbReference type="InterPro" id="IPR002180">
    <property type="entry name" value="LS/RS"/>
</dbReference>
<dbReference type="Proteomes" id="UP000706151">
    <property type="component" value="Unassembled WGS sequence"/>
</dbReference>
<dbReference type="Gene3D" id="3.40.50.960">
    <property type="entry name" value="Lumazine/riboflavin synthase"/>
    <property type="match status" value="1"/>
</dbReference>
<dbReference type="PANTHER" id="PTHR21058">
    <property type="entry name" value="6,7-DIMETHYL-8-RIBITYLLUMAZINE SYNTHASE DMRL SYNTHASE LUMAZINE SYNTHASE"/>
    <property type="match status" value="1"/>
</dbReference>
<feature type="binding site" evidence="7">
    <location>
        <position position="28"/>
    </location>
    <ligand>
        <name>5-amino-6-(D-ribitylamino)uracil</name>
        <dbReference type="ChEBI" id="CHEBI:15934"/>
    </ligand>
</feature>
<sequence>MARYENIYEYRVSLQGAGLTIGVVMSRFNQDIGEGLLSACTSELTRLGVGEDNIRIATVPGALEIPLALLTMARSGRFNALIALGAVIRGETYHFEIVANDSCRALMEVQLTTSVPIANGILTCEDDDQALARMHQKGSDCAQAAIEMANLLRAIGEPS</sequence>
<dbReference type="InterPro" id="IPR036467">
    <property type="entry name" value="LS/RS_sf"/>
</dbReference>
<accession>A0A935W5K9</accession>